<keyword evidence="1" id="KW-0732">Signal</keyword>
<dbReference type="OrthoDB" id="9988974at2759"/>
<feature type="region of interest" description="Disordered" evidence="6">
    <location>
        <begin position="131"/>
        <end position="152"/>
    </location>
</feature>
<dbReference type="CDD" id="cd00112">
    <property type="entry name" value="LDLa"/>
    <property type="match status" value="1"/>
</dbReference>
<feature type="non-terminal residue" evidence="7">
    <location>
        <position position="1"/>
    </location>
</feature>
<dbReference type="InterPro" id="IPR023415">
    <property type="entry name" value="LDLR_class-A_CS"/>
</dbReference>
<dbReference type="SMART" id="SM00192">
    <property type="entry name" value="LDLa"/>
    <property type="match status" value="1"/>
</dbReference>
<proteinExistence type="predicted"/>
<accession>A0A8J2NQI2</accession>
<protein>
    <submittedName>
        <fullName evidence="7">Uncharacterized protein</fullName>
    </submittedName>
</protein>
<gene>
    <name evidence="7" type="ORF">AFUS01_LOCUS11162</name>
</gene>
<dbReference type="PANTHER" id="PTHR46876">
    <property type="entry name" value="LOW-DENSITY LIPOPROTEIN RECEPTOR-RELATED PROTEIN 11"/>
    <property type="match status" value="1"/>
</dbReference>
<organism evidence="7 8">
    <name type="scientific">Allacma fusca</name>
    <dbReference type="NCBI Taxonomy" id="39272"/>
    <lineage>
        <taxon>Eukaryota</taxon>
        <taxon>Metazoa</taxon>
        <taxon>Ecdysozoa</taxon>
        <taxon>Arthropoda</taxon>
        <taxon>Hexapoda</taxon>
        <taxon>Collembola</taxon>
        <taxon>Symphypleona</taxon>
        <taxon>Sminthuridae</taxon>
        <taxon>Allacma</taxon>
    </lineage>
</organism>
<comment type="caution">
    <text evidence="7">The sequence shown here is derived from an EMBL/GenBank/DDBJ whole genome shotgun (WGS) entry which is preliminary data.</text>
</comment>
<evidence type="ECO:0000256" key="6">
    <source>
        <dbReference type="SAM" id="MobiDB-lite"/>
    </source>
</evidence>
<sequence>NPDPTPTVVTTTAVPTSMRGQNVASTEWNVESTTNYGNCSSYEFECDNGRCIRSAYKCDRDNDCGDGSDERNCDFQNPTPTVVTTAVPTRFPFQNLHFSTWRNIESTTNRDNQVRRSTVVSPGLTWMQRQNVPSTEKNITTTQSHSESVSTAANNVSSFNKTLWNRDEEPFNFSEYYNSDDEVSTVTLKDSLNKIGPSI</sequence>
<evidence type="ECO:0000313" key="7">
    <source>
        <dbReference type="EMBL" id="CAG7721981.1"/>
    </source>
</evidence>
<evidence type="ECO:0000313" key="8">
    <source>
        <dbReference type="Proteomes" id="UP000708208"/>
    </source>
</evidence>
<dbReference type="EMBL" id="CAJVCH010084973">
    <property type="protein sequence ID" value="CAG7721981.1"/>
    <property type="molecule type" value="Genomic_DNA"/>
</dbReference>
<evidence type="ECO:0000256" key="2">
    <source>
        <dbReference type="ARBA" id="ARBA00022737"/>
    </source>
</evidence>
<dbReference type="Pfam" id="PF00057">
    <property type="entry name" value="Ldl_recept_a"/>
    <property type="match status" value="1"/>
</dbReference>
<feature type="disulfide bond" evidence="5">
    <location>
        <begin position="58"/>
        <end position="73"/>
    </location>
</feature>
<feature type="disulfide bond" evidence="5">
    <location>
        <begin position="39"/>
        <end position="51"/>
    </location>
</feature>
<evidence type="ECO:0000256" key="1">
    <source>
        <dbReference type="ARBA" id="ARBA00022729"/>
    </source>
</evidence>
<evidence type="ECO:0000256" key="5">
    <source>
        <dbReference type="PROSITE-ProRule" id="PRU00124"/>
    </source>
</evidence>
<dbReference type="PROSITE" id="PS01209">
    <property type="entry name" value="LDLRA_1"/>
    <property type="match status" value="1"/>
</dbReference>
<dbReference type="AlphaFoldDB" id="A0A8J2NQI2"/>
<keyword evidence="3 5" id="KW-1015">Disulfide bond</keyword>
<keyword evidence="4" id="KW-0325">Glycoprotein</keyword>
<name>A0A8J2NQI2_9HEXA</name>
<reference evidence="7" key="1">
    <citation type="submission" date="2021-06" db="EMBL/GenBank/DDBJ databases">
        <authorList>
            <person name="Hodson N. C."/>
            <person name="Mongue J. A."/>
            <person name="Jaron S. K."/>
        </authorList>
    </citation>
    <scope>NUCLEOTIDE SEQUENCE</scope>
</reference>
<dbReference type="InterPro" id="IPR002172">
    <property type="entry name" value="LDrepeatLR_classA_rpt"/>
</dbReference>
<dbReference type="PANTHER" id="PTHR46876:SF1">
    <property type="entry name" value="LOW-DENSITY LIPOPROTEIN RECEPTOR-RELATED PROTEIN 11"/>
    <property type="match status" value="1"/>
</dbReference>
<feature type="disulfide bond" evidence="5">
    <location>
        <begin position="46"/>
        <end position="64"/>
    </location>
</feature>
<evidence type="ECO:0000256" key="4">
    <source>
        <dbReference type="ARBA" id="ARBA00023180"/>
    </source>
</evidence>
<evidence type="ECO:0000256" key="3">
    <source>
        <dbReference type="ARBA" id="ARBA00023157"/>
    </source>
</evidence>
<dbReference type="Proteomes" id="UP000708208">
    <property type="component" value="Unassembled WGS sequence"/>
</dbReference>
<keyword evidence="2" id="KW-0677">Repeat</keyword>
<dbReference type="PROSITE" id="PS50068">
    <property type="entry name" value="LDLRA_2"/>
    <property type="match status" value="1"/>
</dbReference>
<keyword evidence="8" id="KW-1185">Reference proteome</keyword>
<dbReference type="FunFam" id="4.10.400.10:FF:000034">
    <property type="entry name" value="Low-density lipoprotein receptor-related protein 2"/>
    <property type="match status" value="1"/>
</dbReference>